<dbReference type="STRING" id="740709.A10D4_12153"/>
<evidence type="ECO:0000256" key="5">
    <source>
        <dbReference type="ARBA" id="ARBA00023077"/>
    </source>
</evidence>
<keyword evidence="5 9" id="KW-0798">TonB box</keyword>
<accession>K2JWQ3</accession>
<keyword evidence="2 8" id="KW-0813">Transport</keyword>
<dbReference type="InterPro" id="IPR037066">
    <property type="entry name" value="Plug_dom_sf"/>
</dbReference>
<evidence type="ECO:0000259" key="12">
    <source>
        <dbReference type="Pfam" id="PF07715"/>
    </source>
</evidence>
<dbReference type="GO" id="GO:0044718">
    <property type="term" value="P:siderophore transmembrane transport"/>
    <property type="evidence" value="ECO:0007669"/>
    <property type="project" value="TreeGrafter"/>
</dbReference>
<evidence type="ECO:0000256" key="1">
    <source>
        <dbReference type="ARBA" id="ARBA00004571"/>
    </source>
</evidence>
<dbReference type="Pfam" id="PF07715">
    <property type="entry name" value="Plug"/>
    <property type="match status" value="1"/>
</dbReference>
<keyword evidence="6 8" id="KW-0472">Membrane</keyword>
<keyword evidence="4 8" id="KW-0812">Transmembrane</keyword>
<dbReference type="RefSeq" id="WP_008489830.1">
    <property type="nucleotide sequence ID" value="NZ_AMRG01000019.1"/>
</dbReference>
<keyword evidence="7 8" id="KW-0998">Cell outer membrane</keyword>
<reference evidence="13 14" key="1">
    <citation type="journal article" date="2012" name="J. Bacteriol.">
        <title>Genome Sequence of Idiomarina xiamenensis Type Strain 10-D-4.</title>
        <authorList>
            <person name="Lai Q."/>
            <person name="Wang L."/>
            <person name="Wang W."/>
            <person name="Shao Z."/>
        </authorList>
    </citation>
    <scope>NUCLEOTIDE SEQUENCE [LARGE SCALE GENOMIC DNA]</scope>
    <source>
        <strain evidence="13 14">10-D-4</strain>
    </source>
</reference>
<comment type="subcellular location">
    <subcellularLocation>
        <location evidence="1 8">Cell outer membrane</location>
        <topology evidence="1 8">Multi-pass membrane protein</topology>
    </subcellularLocation>
</comment>
<dbReference type="PANTHER" id="PTHR30069">
    <property type="entry name" value="TONB-DEPENDENT OUTER MEMBRANE RECEPTOR"/>
    <property type="match status" value="1"/>
</dbReference>
<dbReference type="PROSITE" id="PS52016">
    <property type="entry name" value="TONB_DEPENDENT_REC_3"/>
    <property type="match status" value="1"/>
</dbReference>
<dbReference type="GO" id="GO:0015344">
    <property type="term" value="F:siderophore uptake transmembrane transporter activity"/>
    <property type="evidence" value="ECO:0007669"/>
    <property type="project" value="TreeGrafter"/>
</dbReference>
<dbReference type="InterPro" id="IPR000531">
    <property type="entry name" value="Beta-barrel_TonB"/>
</dbReference>
<evidence type="ECO:0000256" key="6">
    <source>
        <dbReference type="ARBA" id="ARBA00023136"/>
    </source>
</evidence>
<dbReference type="OrthoDB" id="9760620at2"/>
<evidence type="ECO:0000256" key="10">
    <source>
        <dbReference type="SAM" id="SignalP"/>
    </source>
</evidence>
<dbReference type="Proteomes" id="UP000014115">
    <property type="component" value="Unassembled WGS sequence"/>
</dbReference>
<feature type="domain" description="TonB-dependent receptor plug" evidence="12">
    <location>
        <begin position="66"/>
        <end position="170"/>
    </location>
</feature>
<evidence type="ECO:0000313" key="13">
    <source>
        <dbReference type="EMBL" id="EKE79933.1"/>
    </source>
</evidence>
<evidence type="ECO:0000256" key="9">
    <source>
        <dbReference type="RuleBase" id="RU003357"/>
    </source>
</evidence>
<dbReference type="PATRIC" id="fig|740709.3.peg.2455"/>
<dbReference type="PANTHER" id="PTHR30069:SF28">
    <property type="entry name" value="TONB-DEPENDENT RECEPTOR YNCD-RELATED"/>
    <property type="match status" value="1"/>
</dbReference>
<evidence type="ECO:0000256" key="8">
    <source>
        <dbReference type="PROSITE-ProRule" id="PRU01360"/>
    </source>
</evidence>
<gene>
    <name evidence="13" type="ORF">A10D4_12153</name>
</gene>
<dbReference type="EMBL" id="AMRG01000019">
    <property type="protein sequence ID" value="EKE79933.1"/>
    <property type="molecule type" value="Genomic_DNA"/>
</dbReference>
<protein>
    <recommendedName>
        <fullName evidence="15">TonB-dependent receptor</fullName>
    </recommendedName>
</protein>
<dbReference type="GO" id="GO:0009279">
    <property type="term" value="C:cell outer membrane"/>
    <property type="evidence" value="ECO:0007669"/>
    <property type="project" value="UniProtKB-SubCell"/>
</dbReference>
<feature type="domain" description="TonB-dependent receptor-like beta-barrel" evidence="11">
    <location>
        <begin position="249"/>
        <end position="652"/>
    </location>
</feature>
<dbReference type="Gene3D" id="2.40.170.20">
    <property type="entry name" value="TonB-dependent receptor, beta-barrel domain"/>
    <property type="match status" value="1"/>
</dbReference>
<dbReference type="CDD" id="cd01347">
    <property type="entry name" value="ligand_gated_channel"/>
    <property type="match status" value="1"/>
</dbReference>
<keyword evidence="10" id="KW-0732">Signal</keyword>
<evidence type="ECO:0000256" key="2">
    <source>
        <dbReference type="ARBA" id="ARBA00022448"/>
    </source>
</evidence>
<feature type="chain" id="PRO_5003859519" description="TonB-dependent receptor" evidence="10">
    <location>
        <begin position="39"/>
        <end position="700"/>
    </location>
</feature>
<sequence>MPSTVNGHRSIAKHRRYALLLGLSGSLAYASASQQAFAEQTTANADEYIVITATQQAQPWLSSAASVERVDVEQQLPGLRIDAAELVAGIPGLQADSRFNYAQDTRLILRGFGSRAAFGVRGMLLTLDGIPLSMPDGQAQTSSILLDEPRTVEVLKGPIAGVYGNAAGGVLAMRSQAPQQTALTTRLMAGENRTHKAQIQADWVGDEQQLRLVASDFNSQGVRRHNSAARQQLALRWYRQFDDATQLIVRYDDNDAPLLQDPSALTPAAWRENAEQTVQRAVDFDTRKSIRHRQGSLSLQHQDLAQQWSINLWRGQRDIVQFLPFRGDGIADSGAVIDLSREFQGVNGRWRQALDAEQAWHLSVGAALEQQDDKRLGYVNDSGVRGDLRRDETGEVDSHELFAQLEWQASPRWQWQLGARYNAIDFSVADRYIMPGNPDDSGQLDFNETSFALAGHYQINANWSWFASYGEGFETPTLTELAYRNQGSGLNRSLRPSRNQQYESGLKWQADNGWQAAATVFFIDSDDELLVDQSNDGRTTYRNATATRRYGSEFSAQGQLDDNLQLRTSLAYLNAEFSGSELDARRLPGIARWNAYMQLDYQLLGRSTWPLWLSVSGDFRSNVAANDDNSVYAPARTVWDVALRSEYIDQQWQISPWLRLNNVTDKTYVGSVVVNQGSGRAFEPAAGRELMAGIEIKRLW</sequence>
<evidence type="ECO:0000313" key="14">
    <source>
        <dbReference type="Proteomes" id="UP000014115"/>
    </source>
</evidence>
<organism evidence="13 14">
    <name type="scientific">Idiomarina xiamenensis 10-D-4</name>
    <dbReference type="NCBI Taxonomy" id="740709"/>
    <lineage>
        <taxon>Bacteria</taxon>
        <taxon>Pseudomonadati</taxon>
        <taxon>Pseudomonadota</taxon>
        <taxon>Gammaproteobacteria</taxon>
        <taxon>Alteromonadales</taxon>
        <taxon>Idiomarinaceae</taxon>
        <taxon>Idiomarina</taxon>
    </lineage>
</organism>
<comment type="caution">
    <text evidence="13">The sequence shown here is derived from an EMBL/GenBank/DDBJ whole genome shotgun (WGS) entry which is preliminary data.</text>
</comment>
<evidence type="ECO:0000256" key="3">
    <source>
        <dbReference type="ARBA" id="ARBA00022452"/>
    </source>
</evidence>
<comment type="similarity">
    <text evidence="8 9">Belongs to the TonB-dependent receptor family.</text>
</comment>
<dbReference type="AlphaFoldDB" id="K2JWQ3"/>
<evidence type="ECO:0000256" key="7">
    <source>
        <dbReference type="ARBA" id="ARBA00023237"/>
    </source>
</evidence>
<keyword evidence="14" id="KW-1185">Reference proteome</keyword>
<evidence type="ECO:0000259" key="11">
    <source>
        <dbReference type="Pfam" id="PF00593"/>
    </source>
</evidence>
<evidence type="ECO:0008006" key="15">
    <source>
        <dbReference type="Google" id="ProtNLM"/>
    </source>
</evidence>
<dbReference type="InterPro" id="IPR012910">
    <property type="entry name" value="Plug_dom"/>
</dbReference>
<name>K2JWQ3_9GAMM</name>
<dbReference type="InterPro" id="IPR039426">
    <property type="entry name" value="TonB-dep_rcpt-like"/>
</dbReference>
<evidence type="ECO:0000256" key="4">
    <source>
        <dbReference type="ARBA" id="ARBA00022692"/>
    </source>
</evidence>
<dbReference type="eggNOG" id="COG4772">
    <property type="taxonomic scope" value="Bacteria"/>
</dbReference>
<keyword evidence="3 8" id="KW-1134">Transmembrane beta strand</keyword>
<dbReference type="Gene3D" id="2.170.130.10">
    <property type="entry name" value="TonB-dependent receptor, plug domain"/>
    <property type="match status" value="1"/>
</dbReference>
<proteinExistence type="inferred from homology"/>
<feature type="signal peptide" evidence="10">
    <location>
        <begin position="1"/>
        <end position="38"/>
    </location>
</feature>
<dbReference type="SUPFAM" id="SSF56935">
    <property type="entry name" value="Porins"/>
    <property type="match status" value="1"/>
</dbReference>
<dbReference type="Pfam" id="PF00593">
    <property type="entry name" value="TonB_dep_Rec_b-barrel"/>
    <property type="match status" value="1"/>
</dbReference>
<dbReference type="InterPro" id="IPR036942">
    <property type="entry name" value="Beta-barrel_TonB_sf"/>
</dbReference>